<name>A0A846H415_9CYAN</name>
<dbReference type="AlphaFoldDB" id="A0A846H415"/>
<sequence>MRSEITLKFNEIPPADPAPDKKVLVTLSDENGNKFVTLLNAKSYKKACEAAATYPKYAGSISGKLGKLTEDGFEVLEAGIKVFEVKPKEEAKGEAA</sequence>
<dbReference type="EMBL" id="JTCM02000005">
    <property type="protein sequence ID" value="NEU71853.1"/>
    <property type="molecule type" value="Genomic_DNA"/>
</dbReference>
<protein>
    <submittedName>
        <fullName evidence="1">Uncharacterized protein</fullName>
    </submittedName>
</protein>
<dbReference type="Proteomes" id="UP000031549">
    <property type="component" value="Unassembled WGS sequence"/>
</dbReference>
<evidence type="ECO:0000313" key="2">
    <source>
        <dbReference type="Proteomes" id="UP000031549"/>
    </source>
</evidence>
<organism evidence="1 2">
    <name type="scientific">Hassallia byssoidea VB512170</name>
    <dbReference type="NCBI Taxonomy" id="1304833"/>
    <lineage>
        <taxon>Bacteria</taxon>
        <taxon>Bacillati</taxon>
        <taxon>Cyanobacteriota</taxon>
        <taxon>Cyanophyceae</taxon>
        <taxon>Nostocales</taxon>
        <taxon>Tolypothrichaceae</taxon>
        <taxon>Hassallia</taxon>
    </lineage>
</organism>
<proteinExistence type="predicted"/>
<reference evidence="1 2" key="1">
    <citation type="journal article" date="2015" name="Genome Announc.">
        <title>Draft Genome Sequence of Cyanobacterium Hassallia byssoidea Strain VB512170, Isolated from Monuments in India.</title>
        <authorList>
            <person name="Singh D."/>
            <person name="Chandrababunaidu M.M."/>
            <person name="Panda A."/>
            <person name="Sen D."/>
            <person name="Bhattacharyya S."/>
            <person name="Adhikary S.P."/>
            <person name="Tripathy S."/>
        </authorList>
    </citation>
    <scope>NUCLEOTIDE SEQUENCE [LARGE SCALE GENOMIC DNA]</scope>
    <source>
        <strain evidence="1 2">VB512170</strain>
    </source>
</reference>
<accession>A0A846H415</accession>
<gene>
    <name evidence="1" type="ORF">PI95_004500</name>
</gene>
<comment type="caution">
    <text evidence="1">The sequence shown here is derived from an EMBL/GenBank/DDBJ whole genome shotgun (WGS) entry which is preliminary data.</text>
</comment>
<keyword evidence="2" id="KW-1185">Reference proteome</keyword>
<evidence type="ECO:0000313" key="1">
    <source>
        <dbReference type="EMBL" id="NEU71853.1"/>
    </source>
</evidence>